<feature type="region of interest" description="Disordered" evidence="1">
    <location>
        <begin position="1"/>
        <end position="21"/>
    </location>
</feature>
<keyword evidence="2" id="KW-0472">Membrane</keyword>
<evidence type="ECO:0000313" key="4">
    <source>
        <dbReference type="Proteomes" id="UP000297496"/>
    </source>
</evidence>
<dbReference type="Pfam" id="PF10067">
    <property type="entry name" value="DUF2306"/>
    <property type="match status" value="1"/>
</dbReference>
<feature type="transmembrane region" description="Helical" evidence="2">
    <location>
        <begin position="132"/>
        <end position="155"/>
    </location>
</feature>
<comment type="caution">
    <text evidence="3">The sequence shown here is derived from an EMBL/GenBank/DDBJ whole genome shotgun (WGS) entry which is preliminary data.</text>
</comment>
<keyword evidence="2" id="KW-0812">Transmembrane</keyword>
<dbReference type="AlphaFoldDB" id="A0A4Z1CH51"/>
<keyword evidence="2" id="KW-1133">Transmembrane helix</keyword>
<feature type="transmembrane region" description="Helical" evidence="2">
    <location>
        <begin position="104"/>
        <end position="126"/>
    </location>
</feature>
<feature type="compositionally biased region" description="Low complexity" evidence="1">
    <location>
        <begin position="1"/>
        <end position="10"/>
    </location>
</feature>
<dbReference type="InterPro" id="IPR018750">
    <property type="entry name" value="DUF2306_membrane"/>
</dbReference>
<keyword evidence="4" id="KW-1185">Reference proteome</keyword>
<dbReference type="RefSeq" id="WP_135839865.1">
    <property type="nucleotide sequence ID" value="NZ_SRRO01000001.1"/>
</dbReference>
<evidence type="ECO:0000256" key="2">
    <source>
        <dbReference type="SAM" id="Phobius"/>
    </source>
</evidence>
<proteinExistence type="predicted"/>
<sequence length="243" mass="25530">MNTPATTTTRRTTRNTKRPSGAGWPVAAALVVLTLIPLSAGILRLLQLAGGLSVMPADDRFVGFPAALVIHIAGSACFALLGVGQLITRFRRRHLTWHRRAGRVLVVAGLAVVGSALWLTIGYPAHPGTGPILFVARLLAATAMGTFLVLGFAAIRRRDITAHRAWMVRAYALALGAGTQAFTEGLTEAAIGPGVISGDLAKLGGWVINLAVAEWAVQRTSRARGPRSDTHSHSGGRSQAGPR</sequence>
<feature type="transmembrane region" description="Helical" evidence="2">
    <location>
        <begin position="21"/>
        <end position="42"/>
    </location>
</feature>
<protein>
    <submittedName>
        <fullName evidence="3">DUF2306 domain-containing protein</fullName>
    </submittedName>
</protein>
<dbReference type="OrthoDB" id="4698148at2"/>
<evidence type="ECO:0000313" key="3">
    <source>
        <dbReference type="EMBL" id="TGN65368.1"/>
    </source>
</evidence>
<accession>A0A4Z1CH51</accession>
<dbReference type="EMBL" id="SRRO01000001">
    <property type="protein sequence ID" value="TGN65368.1"/>
    <property type="molecule type" value="Genomic_DNA"/>
</dbReference>
<evidence type="ECO:0000256" key="1">
    <source>
        <dbReference type="SAM" id="MobiDB-lite"/>
    </source>
</evidence>
<feature type="transmembrane region" description="Helical" evidence="2">
    <location>
        <begin position="62"/>
        <end position="83"/>
    </location>
</feature>
<gene>
    <name evidence="3" type="ORF">EXE59_16420</name>
</gene>
<name>A0A4Z1CH51_9ACTN</name>
<organism evidence="3 4">
    <name type="scientific">Nocardioides eburneiflavus</name>
    <dbReference type="NCBI Taxonomy" id="2518372"/>
    <lineage>
        <taxon>Bacteria</taxon>
        <taxon>Bacillati</taxon>
        <taxon>Actinomycetota</taxon>
        <taxon>Actinomycetes</taxon>
        <taxon>Propionibacteriales</taxon>
        <taxon>Nocardioidaceae</taxon>
        <taxon>Nocardioides</taxon>
    </lineage>
</organism>
<feature type="region of interest" description="Disordered" evidence="1">
    <location>
        <begin position="221"/>
        <end position="243"/>
    </location>
</feature>
<dbReference type="Proteomes" id="UP000297496">
    <property type="component" value="Unassembled WGS sequence"/>
</dbReference>
<reference evidence="3 4" key="1">
    <citation type="submission" date="2019-04" db="EMBL/GenBank/DDBJ databases">
        <title>Three New Species of Nocardioides, Nocardioides euryhalodurans sp. nov., Nocardioides seonyuensis sp. nov. and Nocardioides eburneoflavus sp. nov. Isolated from Soil.</title>
        <authorList>
            <person name="Roh S.G."/>
            <person name="Lee C."/>
            <person name="Kim M.-K."/>
            <person name="Kim S.B."/>
        </authorList>
    </citation>
    <scope>NUCLEOTIDE SEQUENCE [LARGE SCALE GENOMIC DNA]</scope>
    <source>
        <strain evidence="3 4">MMS17-SY213</strain>
    </source>
</reference>